<evidence type="ECO:0000256" key="1">
    <source>
        <dbReference type="SAM" id="MobiDB-lite"/>
    </source>
</evidence>
<reference evidence="3" key="1">
    <citation type="submission" date="2018-11" db="EMBL/GenBank/DDBJ databases">
        <title>Proposal to divide the Flavobacteriaceae and reorganize its genera based on Amino Acid Identity values calculated from whole genome sequences.</title>
        <authorList>
            <person name="Nicholson A.C."/>
            <person name="Gulvik C.A."/>
            <person name="Whitney A.M."/>
            <person name="Sheth M."/>
            <person name="Batra D."/>
            <person name="Pryor J."/>
            <person name="Bernardet J.-F."/>
            <person name="Hugo C."/>
            <person name="Kampfer P."/>
            <person name="Newman J.D."/>
            <person name="McQuiston J.R."/>
        </authorList>
    </citation>
    <scope>NUCLEOTIDE SEQUENCE [LARGE SCALE GENOMIC DNA]</scope>
    <source>
        <strain evidence="3">H6466</strain>
    </source>
</reference>
<dbReference type="EMBL" id="CP034160">
    <property type="protein sequence ID" value="AZI56121.1"/>
    <property type="molecule type" value="Genomic_DNA"/>
</dbReference>
<evidence type="ECO:0000313" key="3">
    <source>
        <dbReference type="Proteomes" id="UP000272316"/>
    </source>
</evidence>
<gene>
    <name evidence="2" type="ORF">EIB75_13020</name>
</gene>
<proteinExistence type="predicted"/>
<name>A0A3G8ZQS9_9FLAO</name>
<dbReference type="AlphaFoldDB" id="A0A3G8ZQS9"/>
<protein>
    <submittedName>
        <fullName evidence="2">Uncharacterized protein</fullName>
    </submittedName>
</protein>
<sequence>MGCLRLEYLEFTCLRVEKNDIFARRKNEVGFIVAGLNHVAHQMTGPGDPPGKNSSQQKQPWDLNGDGILQKNEADSWWLTGKGADIWVDNSLIDWTGLEMPLNTSIGKTFSIDTHTAFVDLPYETASTYGGTSFVRTGERTASVIDQKYHYDYRPNNSVKNVIRNFMNWYGKPSLPWPNNIPRLQGVDYMIHYQNPQIKFK</sequence>
<dbReference type="Proteomes" id="UP000272316">
    <property type="component" value="Chromosome"/>
</dbReference>
<organism evidence="2 3">
    <name type="scientific">Epilithonimonas vandammei</name>
    <dbReference type="NCBI Taxonomy" id="2487072"/>
    <lineage>
        <taxon>Bacteria</taxon>
        <taxon>Pseudomonadati</taxon>
        <taxon>Bacteroidota</taxon>
        <taxon>Flavobacteriia</taxon>
        <taxon>Flavobacteriales</taxon>
        <taxon>Weeksellaceae</taxon>
        <taxon>Chryseobacterium group</taxon>
        <taxon>Epilithonimonas</taxon>
    </lineage>
</organism>
<dbReference type="KEGG" id="eva:EIB75_13020"/>
<dbReference type="RefSeq" id="WP_124986914.1">
    <property type="nucleotide sequence ID" value="NZ_CP034160.1"/>
</dbReference>
<accession>A0A3G8ZQS9</accession>
<feature type="region of interest" description="Disordered" evidence="1">
    <location>
        <begin position="42"/>
        <end position="65"/>
    </location>
</feature>
<evidence type="ECO:0000313" key="2">
    <source>
        <dbReference type="EMBL" id="AZI56121.1"/>
    </source>
</evidence>